<proteinExistence type="predicted"/>
<evidence type="ECO:0000313" key="2">
    <source>
        <dbReference type="EMBL" id="KAF0766563.1"/>
    </source>
</evidence>
<feature type="coiled-coil region" evidence="1">
    <location>
        <begin position="191"/>
        <end position="225"/>
    </location>
</feature>
<sequence length="242" mass="28447">MNSESEQFTCYWENKYNEQCELTNEIITQYKLLKLNEDVLIAKLKEMTKLKECVFDELYSYKAELEEKNDLVKILNTNLKSIKEENSNLRKKINVKSRFGMDCKSTTEIQDDSIKQFETNSKSEQENLSTKFNIVCEKLYETKIAFCDVKNSINCDILNIGNTADAMKKLLEVENCKNSLLNKNQKLIYKNALMEKELIGRNKKIKELKQKNDYYVNKIDKMKKQLLDLNLKKDNVSVLNKN</sequence>
<keyword evidence="1" id="KW-0175">Coiled coil</keyword>
<feature type="coiled-coil region" evidence="1">
    <location>
        <begin position="65"/>
        <end position="92"/>
    </location>
</feature>
<protein>
    <submittedName>
        <fullName evidence="2">Uncharacterized protein</fullName>
    </submittedName>
</protein>
<name>A0A6G0Z7P2_APHCR</name>
<evidence type="ECO:0000256" key="1">
    <source>
        <dbReference type="SAM" id="Coils"/>
    </source>
</evidence>
<reference evidence="2 3" key="1">
    <citation type="submission" date="2019-08" db="EMBL/GenBank/DDBJ databases">
        <title>Whole genome of Aphis craccivora.</title>
        <authorList>
            <person name="Voronova N.V."/>
            <person name="Shulinski R.S."/>
            <person name="Bandarenka Y.V."/>
            <person name="Zhorov D.G."/>
            <person name="Warner D."/>
        </authorList>
    </citation>
    <scope>NUCLEOTIDE SEQUENCE [LARGE SCALE GENOMIC DNA]</scope>
    <source>
        <strain evidence="2">180601</strain>
        <tissue evidence="2">Whole Body</tissue>
    </source>
</reference>
<dbReference type="OrthoDB" id="6618256at2759"/>
<dbReference type="AlphaFoldDB" id="A0A6G0Z7P2"/>
<evidence type="ECO:0000313" key="3">
    <source>
        <dbReference type="Proteomes" id="UP000478052"/>
    </source>
</evidence>
<organism evidence="2 3">
    <name type="scientific">Aphis craccivora</name>
    <name type="common">Cowpea aphid</name>
    <dbReference type="NCBI Taxonomy" id="307492"/>
    <lineage>
        <taxon>Eukaryota</taxon>
        <taxon>Metazoa</taxon>
        <taxon>Ecdysozoa</taxon>
        <taxon>Arthropoda</taxon>
        <taxon>Hexapoda</taxon>
        <taxon>Insecta</taxon>
        <taxon>Pterygota</taxon>
        <taxon>Neoptera</taxon>
        <taxon>Paraneoptera</taxon>
        <taxon>Hemiptera</taxon>
        <taxon>Sternorrhyncha</taxon>
        <taxon>Aphidomorpha</taxon>
        <taxon>Aphidoidea</taxon>
        <taxon>Aphididae</taxon>
        <taxon>Aphidini</taxon>
        <taxon>Aphis</taxon>
        <taxon>Aphis</taxon>
    </lineage>
</organism>
<keyword evidence="3" id="KW-1185">Reference proteome</keyword>
<dbReference type="EMBL" id="VUJU01001161">
    <property type="protein sequence ID" value="KAF0766563.1"/>
    <property type="molecule type" value="Genomic_DNA"/>
</dbReference>
<accession>A0A6G0Z7P2</accession>
<gene>
    <name evidence="2" type="ORF">FWK35_00009387</name>
</gene>
<comment type="caution">
    <text evidence="2">The sequence shown here is derived from an EMBL/GenBank/DDBJ whole genome shotgun (WGS) entry which is preliminary data.</text>
</comment>
<dbReference type="Proteomes" id="UP000478052">
    <property type="component" value="Unassembled WGS sequence"/>
</dbReference>